<organism evidence="1">
    <name type="scientific">Arundo donax</name>
    <name type="common">Giant reed</name>
    <name type="synonym">Donax arundinaceus</name>
    <dbReference type="NCBI Taxonomy" id="35708"/>
    <lineage>
        <taxon>Eukaryota</taxon>
        <taxon>Viridiplantae</taxon>
        <taxon>Streptophyta</taxon>
        <taxon>Embryophyta</taxon>
        <taxon>Tracheophyta</taxon>
        <taxon>Spermatophyta</taxon>
        <taxon>Magnoliopsida</taxon>
        <taxon>Liliopsida</taxon>
        <taxon>Poales</taxon>
        <taxon>Poaceae</taxon>
        <taxon>PACMAD clade</taxon>
        <taxon>Arundinoideae</taxon>
        <taxon>Arundineae</taxon>
        <taxon>Arundo</taxon>
    </lineage>
</organism>
<reference evidence="1" key="1">
    <citation type="submission" date="2014-09" db="EMBL/GenBank/DDBJ databases">
        <authorList>
            <person name="Magalhaes I.L.F."/>
            <person name="Oliveira U."/>
            <person name="Santos F.R."/>
            <person name="Vidigal T.H.D.A."/>
            <person name="Brescovit A.D."/>
            <person name="Santos A.J."/>
        </authorList>
    </citation>
    <scope>NUCLEOTIDE SEQUENCE</scope>
    <source>
        <tissue evidence="1">Shoot tissue taken approximately 20 cm above the soil surface</tissue>
    </source>
</reference>
<reference evidence="1" key="2">
    <citation type="journal article" date="2015" name="Data Brief">
        <title>Shoot transcriptome of the giant reed, Arundo donax.</title>
        <authorList>
            <person name="Barrero R.A."/>
            <person name="Guerrero F.D."/>
            <person name="Moolhuijzen P."/>
            <person name="Goolsby J.A."/>
            <person name="Tidwell J."/>
            <person name="Bellgard S.E."/>
            <person name="Bellgard M.I."/>
        </authorList>
    </citation>
    <scope>NUCLEOTIDE SEQUENCE</scope>
    <source>
        <tissue evidence="1">Shoot tissue taken approximately 20 cm above the soil surface</tissue>
    </source>
</reference>
<dbReference type="EMBL" id="GBRH01260518">
    <property type="protein sequence ID" value="JAD37377.1"/>
    <property type="molecule type" value="Transcribed_RNA"/>
</dbReference>
<protein>
    <submittedName>
        <fullName evidence="1">Uncharacterized protein</fullName>
    </submittedName>
</protein>
<dbReference type="AlphaFoldDB" id="A0A0A8ZRB4"/>
<evidence type="ECO:0000313" key="1">
    <source>
        <dbReference type="EMBL" id="JAD37377.1"/>
    </source>
</evidence>
<sequence>MTSPFNIISNQPRTGFYWNLITSKPFFIGNYQAFHNYLNFIKL</sequence>
<name>A0A0A8ZRB4_ARUDO</name>
<proteinExistence type="predicted"/>
<accession>A0A0A8ZRB4</accession>